<sequence>MRRNQRIAGLILLFALAVLCAVGVAGCGPKTPSTTLQEAKIASFEVRRDSDYVDEDHTLCLAVSASGACETVELRIRLDNPSALKVMSFTVNGVEYGSEDFEADQSYSLLKAEFTPTAATGDYTVKLESFTFKYGSQNRTKTVENFSVPVRISPYFTVSLDYSESGLAFREDEDGNPAETVVEESIRFMDYLRLDDETAMNDPEQYGRPGYDFVGWFTEKTGGTQIVSGTEYEYYTDLTLYARYVTPYKTATIEGEDGTKSLRITGLTAYGQELVTIAIPATIDGVPVTELGKEAFVDAKATSILSGENVKRIGEQCFYENTYLQSFGFGNVETIEAYAFYGATAMTNNITLPDTLKSIGERAFQRCGWDTRIGSARAEKTLLIPASVASIGDRAFYASTFETVYFADGSALTKESLGKEIFRYCKSLTTVHTGVAKFNISTGKPSESGVTGLAYLSEEMFTDCTALTSLTLAEGLKETGLKALNGVNALTSLTFPESLRVIGESSFLGLKSLTSVSWIGDSRLTTLGKYAFWSCSSLKEITIPSVNLTTYGLQPFYGCSSLVAVYLSAPEATMADGGTVDKQHANGSLKIFVPKASLAYYRANWKAGESAIPGMAPVPNRIFATEDIVTSEDASGTRFLMEQNDTGWTVHYVFSDSASVTIPSIVRVGTEARTVTAIGAYVVKDNVTRVVLPSTLETVGKYAFEGIKTLSSINWSDLTVLRTIESNAFQGTAVTSYRNYSATLESIGSMAFYLCGALETAMIDTVSDAAPEFTIGNQAFAVCSALREVSIGKKVKEIGRQAFYSDPSLVKVTVLKAVAPTIYSVGYPFDTDNTSLRIYVNGGVTLENYKTNWKIYSDKIFAIES</sequence>
<dbReference type="Pfam" id="PF13306">
    <property type="entry name" value="LRR_5"/>
    <property type="match status" value="4"/>
</dbReference>
<reference evidence="2" key="2">
    <citation type="journal article" date="2021" name="PeerJ">
        <title>Extensive microbial diversity within the chicken gut microbiome revealed by metagenomics and culture.</title>
        <authorList>
            <person name="Gilroy R."/>
            <person name="Ravi A."/>
            <person name="Getino M."/>
            <person name="Pursley I."/>
            <person name="Horton D.L."/>
            <person name="Alikhan N.F."/>
            <person name="Baker D."/>
            <person name="Gharbi K."/>
            <person name="Hall N."/>
            <person name="Watson M."/>
            <person name="Adriaenssens E.M."/>
            <person name="Foster-Nyarko E."/>
            <person name="Jarju S."/>
            <person name="Secka A."/>
            <person name="Antonio M."/>
            <person name="Oren A."/>
            <person name="Chaudhuri R.R."/>
            <person name="La Ragione R."/>
            <person name="Hildebrand F."/>
            <person name="Pallen M.J."/>
        </authorList>
    </citation>
    <scope>NUCLEOTIDE SEQUENCE</scope>
    <source>
        <strain evidence="2">23406</strain>
    </source>
</reference>
<dbReference type="InterPro" id="IPR032675">
    <property type="entry name" value="LRR_dom_sf"/>
</dbReference>
<dbReference type="InterPro" id="IPR053139">
    <property type="entry name" value="Surface_bspA-like"/>
</dbReference>
<dbReference type="Gene3D" id="3.80.10.10">
    <property type="entry name" value="Ribonuclease Inhibitor"/>
    <property type="match status" value="4"/>
</dbReference>
<dbReference type="Pfam" id="PF09479">
    <property type="entry name" value="Flg_new"/>
    <property type="match status" value="1"/>
</dbReference>
<comment type="subcellular location">
    <subcellularLocation>
        <location evidence="1">Cell envelope</location>
    </subcellularLocation>
</comment>
<evidence type="ECO:0000256" key="1">
    <source>
        <dbReference type="ARBA" id="ARBA00004196"/>
    </source>
</evidence>
<organism evidence="2 3">
    <name type="scientific">Candidatus Stercoripulliclostridium merdipullorum</name>
    <dbReference type="NCBI Taxonomy" id="2840952"/>
    <lineage>
        <taxon>Bacteria</taxon>
        <taxon>Bacillati</taxon>
        <taxon>Bacillota</taxon>
        <taxon>Clostridia</taxon>
        <taxon>Eubacteriales</taxon>
        <taxon>Candidatus Stercoripulliclostridium</taxon>
    </lineage>
</organism>
<proteinExistence type="predicted"/>
<dbReference type="PROSITE" id="PS51257">
    <property type="entry name" value="PROKAR_LIPOPROTEIN"/>
    <property type="match status" value="1"/>
</dbReference>
<dbReference type="GO" id="GO:0030313">
    <property type="term" value="C:cell envelope"/>
    <property type="evidence" value="ECO:0007669"/>
    <property type="project" value="UniProtKB-SubCell"/>
</dbReference>
<comment type="caution">
    <text evidence="2">The sequence shown here is derived from an EMBL/GenBank/DDBJ whole genome shotgun (WGS) entry which is preliminary data.</text>
</comment>
<dbReference type="Proteomes" id="UP000886891">
    <property type="component" value="Unassembled WGS sequence"/>
</dbReference>
<dbReference type="Gene3D" id="2.60.40.4270">
    <property type="entry name" value="Listeria-Bacteroides repeat domain"/>
    <property type="match status" value="1"/>
</dbReference>
<dbReference type="PANTHER" id="PTHR45661:SF3">
    <property type="entry name" value="IG-LIKE DOMAIN-CONTAINING PROTEIN"/>
    <property type="match status" value="1"/>
</dbReference>
<dbReference type="EMBL" id="DVOH01000038">
    <property type="protein sequence ID" value="HIV00450.1"/>
    <property type="molecule type" value="Genomic_DNA"/>
</dbReference>
<name>A0A9D1NCE6_9FIRM</name>
<dbReference type="AlphaFoldDB" id="A0A9D1NCE6"/>
<protein>
    <submittedName>
        <fullName evidence="2">Leucine-rich repeat protein</fullName>
    </submittedName>
</protein>
<evidence type="ECO:0000313" key="3">
    <source>
        <dbReference type="Proteomes" id="UP000886891"/>
    </source>
</evidence>
<dbReference type="Gene3D" id="3.40.50.12480">
    <property type="match status" value="1"/>
</dbReference>
<dbReference type="PANTHER" id="PTHR45661">
    <property type="entry name" value="SURFACE ANTIGEN"/>
    <property type="match status" value="1"/>
</dbReference>
<evidence type="ECO:0000313" key="2">
    <source>
        <dbReference type="EMBL" id="HIV00450.1"/>
    </source>
</evidence>
<dbReference type="SUPFAM" id="SSF52058">
    <property type="entry name" value="L domain-like"/>
    <property type="match status" value="1"/>
</dbReference>
<dbReference type="InterPro" id="IPR026906">
    <property type="entry name" value="LRR_5"/>
</dbReference>
<reference evidence="2" key="1">
    <citation type="submission" date="2020-10" db="EMBL/GenBank/DDBJ databases">
        <authorList>
            <person name="Gilroy R."/>
        </authorList>
    </citation>
    <scope>NUCLEOTIDE SEQUENCE</scope>
    <source>
        <strain evidence="2">23406</strain>
    </source>
</reference>
<dbReference type="InterPro" id="IPR042229">
    <property type="entry name" value="Listeria/Bacterioides_rpt_sf"/>
</dbReference>
<gene>
    <name evidence="2" type="ORF">IAB14_04995</name>
</gene>
<dbReference type="InterPro" id="IPR013378">
    <property type="entry name" value="InlB-like_B-rpt"/>
</dbReference>
<accession>A0A9D1NCE6</accession>